<dbReference type="Proteomes" id="UP000183685">
    <property type="component" value="Unassembled WGS sequence"/>
</dbReference>
<keyword evidence="1" id="KW-0472">Membrane</keyword>
<evidence type="ECO:0000313" key="2">
    <source>
        <dbReference type="EMBL" id="SDD64693.1"/>
    </source>
</evidence>
<dbReference type="STRING" id="637679.GCA_001550055_02807"/>
<dbReference type="OrthoDB" id="9111327at2"/>
<evidence type="ECO:0000313" key="3">
    <source>
        <dbReference type="Proteomes" id="UP000183685"/>
    </source>
</evidence>
<accession>A0A1G6WG40</accession>
<dbReference type="EMBL" id="FNAK01000002">
    <property type="protein sequence ID" value="SDD64693.1"/>
    <property type="molecule type" value="Genomic_DNA"/>
</dbReference>
<dbReference type="InterPro" id="IPR022134">
    <property type="entry name" value="DUF3667"/>
</dbReference>
<feature type="transmembrane region" description="Helical" evidence="1">
    <location>
        <begin position="227"/>
        <end position="252"/>
    </location>
</feature>
<dbReference type="AlphaFoldDB" id="A0A1G6WG40"/>
<evidence type="ECO:0000256" key="1">
    <source>
        <dbReference type="SAM" id="Phobius"/>
    </source>
</evidence>
<evidence type="ECO:0008006" key="4">
    <source>
        <dbReference type="Google" id="ProtNLM"/>
    </source>
</evidence>
<dbReference type="Pfam" id="PF12412">
    <property type="entry name" value="DUF3667"/>
    <property type="match status" value="1"/>
</dbReference>
<keyword evidence="1" id="KW-1133">Transmembrane helix</keyword>
<sequence length="258" mass="28269">MAETQSAEAVITCKNCDAYLHGSFCSACGQKHIPSRLSAKELFVNAFFAFMDLDSTIWRTIRELTRNPGQVALNYIGGQRFSYVNPIKYFLVTSAFALAVIALTVGLDTMADGMVHIDGDFKETDTVFQIGEALRSVLRENMNLISFLTLPLFAFLLRWQYWRSGRNYAETLSFLAFAMGQTNLYSALLVIVLAAAGSGDQGISVFIGFIVLLHAAKVFFGMSWPKAFFAVVLSSILQSITGILVAGILVLAKMAGLI</sequence>
<name>A0A1G6WG40_9PROT</name>
<dbReference type="RefSeq" id="WP_068306174.1">
    <property type="nucleotide sequence ID" value="NZ_FNAK01000002.1"/>
</dbReference>
<proteinExistence type="predicted"/>
<gene>
    <name evidence="2" type="ORF">SAMN04488071_1092</name>
</gene>
<feature type="transmembrane region" description="Helical" evidence="1">
    <location>
        <begin position="202"/>
        <end position="220"/>
    </location>
</feature>
<feature type="transmembrane region" description="Helical" evidence="1">
    <location>
        <begin position="144"/>
        <end position="162"/>
    </location>
</feature>
<protein>
    <recommendedName>
        <fullName evidence="4">DUF3667 domain-containing protein</fullName>
    </recommendedName>
</protein>
<keyword evidence="3" id="KW-1185">Reference proteome</keyword>
<feature type="transmembrane region" description="Helical" evidence="1">
    <location>
        <begin position="174"/>
        <end position="196"/>
    </location>
</feature>
<reference evidence="2 3" key="1">
    <citation type="submission" date="2016-10" db="EMBL/GenBank/DDBJ databases">
        <authorList>
            <person name="de Groot N.N."/>
        </authorList>
    </citation>
    <scope>NUCLEOTIDE SEQUENCE [LARGE SCALE GENOMIC DNA]</scope>
    <source>
        <strain evidence="2 3">CGMCC 1.9109</strain>
    </source>
</reference>
<organism evidence="2 3">
    <name type="scientific">Kordiimonas lacus</name>
    <dbReference type="NCBI Taxonomy" id="637679"/>
    <lineage>
        <taxon>Bacteria</taxon>
        <taxon>Pseudomonadati</taxon>
        <taxon>Pseudomonadota</taxon>
        <taxon>Alphaproteobacteria</taxon>
        <taxon>Kordiimonadales</taxon>
        <taxon>Kordiimonadaceae</taxon>
        <taxon>Kordiimonas</taxon>
    </lineage>
</organism>
<feature type="transmembrane region" description="Helical" evidence="1">
    <location>
        <begin position="89"/>
        <end position="107"/>
    </location>
</feature>
<keyword evidence="1" id="KW-0812">Transmembrane</keyword>